<evidence type="ECO:0000313" key="2">
    <source>
        <dbReference type="Proteomes" id="UP000002287"/>
    </source>
</evidence>
<dbReference type="HOGENOM" id="CLU_131381_0_0_4"/>
<name>A4JVA8_BURVG</name>
<protein>
    <submittedName>
        <fullName evidence="1">Uncharacterized protein</fullName>
    </submittedName>
</protein>
<dbReference type="EMBL" id="CP000619">
    <property type="protein sequence ID" value="ABO60211.1"/>
    <property type="molecule type" value="Genomic_DNA"/>
</dbReference>
<gene>
    <name evidence="1" type="ordered locus">Bcep1808_7334</name>
</gene>
<dbReference type="AlphaFoldDB" id="A4JVA8"/>
<accession>A4JVA8</accession>
<keyword evidence="1" id="KW-0614">Plasmid</keyword>
<dbReference type="Proteomes" id="UP000002287">
    <property type="component" value="Plasmid pBVIE03"/>
</dbReference>
<geneLocation type="plasmid" evidence="1 2">
    <name>pBVIE03</name>
</geneLocation>
<evidence type="ECO:0000313" key="1">
    <source>
        <dbReference type="EMBL" id="ABO60211.1"/>
    </source>
</evidence>
<dbReference type="KEGG" id="bvi:Bcep1808_7334"/>
<proteinExistence type="predicted"/>
<reference evidence="1 2" key="1">
    <citation type="submission" date="2007-03" db="EMBL/GenBank/DDBJ databases">
        <title>Complete sequence of plasmid pBVIE03 of Burkholderia vietnamiensis G4.</title>
        <authorList>
            <consortium name="US DOE Joint Genome Institute"/>
            <person name="Copeland A."/>
            <person name="Lucas S."/>
            <person name="Lapidus A."/>
            <person name="Barry K."/>
            <person name="Detter J.C."/>
            <person name="Glavina del Rio T."/>
            <person name="Hammon N."/>
            <person name="Israni S."/>
            <person name="Dalin E."/>
            <person name="Tice H."/>
            <person name="Pitluck S."/>
            <person name="Chain P."/>
            <person name="Malfatti S."/>
            <person name="Shin M."/>
            <person name="Vergez L."/>
            <person name="Schmutz J."/>
            <person name="Larimer F."/>
            <person name="Land M."/>
            <person name="Hauser L."/>
            <person name="Kyrpides N."/>
            <person name="Tiedje J."/>
            <person name="Richardson P."/>
        </authorList>
    </citation>
    <scope>NUCLEOTIDE SEQUENCE [LARGE SCALE GENOMIC DNA]</scope>
    <source>
        <strain evidence="2">G4 / LMG 22486</strain>
        <plasmid evidence="1 2">pBVIE03</plasmid>
    </source>
</reference>
<sequence length="174" mass="18906">MMKADSRASRMSSTKTDLSGASITDLLAAHCAVLEELKQRGVTRSGNNPTGDYAEWLVASKLALRLAGKSSKGFDATDERGARYEIKGRRVTPQNRSTQLSPIRSLAAAHFDYLVGVVFDSEWNVMMAAKIPHNVVSTVASYKAHVNGHVMHLRSNVLVIEGVEDITALLRGLP</sequence>
<organism evidence="1 2">
    <name type="scientific">Burkholderia vietnamiensis (strain G4 / LMG 22486)</name>
    <name type="common">Burkholderia cepacia (strain R1808)</name>
    <dbReference type="NCBI Taxonomy" id="269482"/>
    <lineage>
        <taxon>Bacteria</taxon>
        <taxon>Pseudomonadati</taxon>
        <taxon>Pseudomonadota</taxon>
        <taxon>Betaproteobacteria</taxon>
        <taxon>Burkholderiales</taxon>
        <taxon>Burkholderiaceae</taxon>
        <taxon>Burkholderia</taxon>
        <taxon>Burkholderia cepacia complex</taxon>
    </lineage>
</organism>